<proteinExistence type="predicted"/>
<dbReference type="InterPro" id="IPR013597">
    <property type="entry name" value="Mat_intron_G2"/>
</dbReference>
<name>A0A1S8KPE7_9LACT</name>
<accession>A0A1S8KPE7</accession>
<dbReference type="Pfam" id="PF08388">
    <property type="entry name" value="GIIM"/>
    <property type="match status" value="1"/>
</dbReference>
<evidence type="ECO:0000313" key="3">
    <source>
        <dbReference type="Proteomes" id="UP000190409"/>
    </source>
</evidence>
<protein>
    <recommendedName>
        <fullName evidence="1">Group II intron maturase-specific domain-containing protein</fullName>
    </recommendedName>
</protein>
<evidence type="ECO:0000313" key="2">
    <source>
        <dbReference type="EMBL" id="OOL81608.1"/>
    </source>
</evidence>
<dbReference type="Proteomes" id="UP000190409">
    <property type="component" value="Unassembled WGS sequence"/>
</dbReference>
<reference evidence="2 3" key="1">
    <citation type="submission" date="2017-01" db="EMBL/GenBank/DDBJ databases">
        <title>Complete Genome Sequence of Dolosigranulum pigrum isolated from a Patient with interstitial lung disease.</title>
        <authorList>
            <person name="Mukhopadhyay R."/>
            <person name="Joaquin J."/>
            <person name="Hogue R."/>
            <person name="Fitzgerald S."/>
            <person name="Jospin G."/>
            <person name="Eisen J.A."/>
            <person name="Chaturvedi V."/>
        </authorList>
    </citation>
    <scope>NUCLEOTIDE SEQUENCE [LARGE SCALE GENOMIC DNA]</scope>
    <source>
        <strain evidence="2 3">15S00348</strain>
    </source>
</reference>
<dbReference type="AlphaFoldDB" id="A0A1S8KPE7"/>
<dbReference type="EMBL" id="MUYF01000003">
    <property type="protein sequence ID" value="OOL81608.1"/>
    <property type="molecule type" value="Genomic_DNA"/>
</dbReference>
<sequence length="110" mass="13214">MKEINQVTQGWINYFGLGFVKSFVRRTEEWLRRRLRQLILKRWKKGSTKIKMLQKYGLTEDEAKRIAFSRKAYWHLSQTYEVNKAITTERLHKWGLKSLAAIAESAYARY</sequence>
<feature type="domain" description="Group II intron maturase-specific" evidence="1">
    <location>
        <begin position="2"/>
        <end position="57"/>
    </location>
</feature>
<gene>
    <name evidence="2" type="ORF">BWX42_07820</name>
</gene>
<organism evidence="2 3">
    <name type="scientific">Dolosigranulum pigrum</name>
    <dbReference type="NCBI Taxonomy" id="29394"/>
    <lineage>
        <taxon>Bacteria</taxon>
        <taxon>Bacillati</taxon>
        <taxon>Bacillota</taxon>
        <taxon>Bacilli</taxon>
        <taxon>Lactobacillales</taxon>
        <taxon>Carnobacteriaceae</taxon>
        <taxon>Dolosigranulum</taxon>
    </lineage>
</organism>
<evidence type="ECO:0000259" key="1">
    <source>
        <dbReference type="Pfam" id="PF08388"/>
    </source>
</evidence>
<comment type="caution">
    <text evidence="2">The sequence shown here is derived from an EMBL/GenBank/DDBJ whole genome shotgun (WGS) entry which is preliminary data.</text>
</comment>